<evidence type="ECO:0000313" key="3">
    <source>
        <dbReference type="EMBL" id="MPC52158.1"/>
    </source>
</evidence>
<proteinExistence type="predicted"/>
<protein>
    <submittedName>
        <fullName evidence="3">Uncharacterized protein</fullName>
    </submittedName>
</protein>
<sequence length="95" mass="10010">MLVVVLLVSPMWCGKQTAEAEEEESTSEGEAQSGRPGLPHPQGQGLVDSQSEGYGSLMGPGGSPIPTPAPGLPHQHPRRAPRQPRIARYGSGRDT</sequence>
<feature type="region of interest" description="Disordered" evidence="1">
    <location>
        <begin position="13"/>
        <end position="95"/>
    </location>
</feature>
<keyword evidence="2" id="KW-0732">Signal</keyword>
<organism evidence="3 4">
    <name type="scientific">Portunus trituberculatus</name>
    <name type="common">Swimming crab</name>
    <name type="synonym">Neptunus trituberculatus</name>
    <dbReference type="NCBI Taxonomy" id="210409"/>
    <lineage>
        <taxon>Eukaryota</taxon>
        <taxon>Metazoa</taxon>
        <taxon>Ecdysozoa</taxon>
        <taxon>Arthropoda</taxon>
        <taxon>Crustacea</taxon>
        <taxon>Multicrustacea</taxon>
        <taxon>Malacostraca</taxon>
        <taxon>Eumalacostraca</taxon>
        <taxon>Eucarida</taxon>
        <taxon>Decapoda</taxon>
        <taxon>Pleocyemata</taxon>
        <taxon>Brachyura</taxon>
        <taxon>Eubrachyura</taxon>
        <taxon>Portunoidea</taxon>
        <taxon>Portunidae</taxon>
        <taxon>Portuninae</taxon>
        <taxon>Portunus</taxon>
    </lineage>
</organism>
<dbReference type="Proteomes" id="UP000324222">
    <property type="component" value="Unassembled WGS sequence"/>
</dbReference>
<gene>
    <name evidence="3" type="ORF">E2C01_046020</name>
</gene>
<dbReference type="EMBL" id="VSRR010010667">
    <property type="protein sequence ID" value="MPC52158.1"/>
    <property type="molecule type" value="Genomic_DNA"/>
</dbReference>
<dbReference type="AlphaFoldDB" id="A0A5B7G4N7"/>
<keyword evidence="4" id="KW-1185">Reference proteome</keyword>
<evidence type="ECO:0000313" key="4">
    <source>
        <dbReference type="Proteomes" id="UP000324222"/>
    </source>
</evidence>
<accession>A0A5B7G4N7</accession>
<feature type="signal peptide" evidence="2">
    <location>
        <begin position="1"/>
        <end position="20"/>
    </location>
</feature>
<evidence type="ECO:0000256" key="2">
    <source>
        <dbReference type="SAM" id="SignalP"/>
    </source>
</evidence>
<name>A0A5B7G4N7_PORTR</name>
<reference evidence="3 4" key="1">
    <citation type="submission" date="2019-05" db="EMBL/GenBank/DDBJ databases">
        <title>Another draft genome of Portunus trituberculatus and its Hox gene families provides insights of decapod evolution.</title>
        <authorList>
            <person name="Jeong J.-H."/>
            <person name="Song I."/>
            <person name="Kim S."/>
            <person name="Choi T."/>
            <person name="Kim D."/>
            <person name="Ryu S."/>
            <person name="Kim W."/>
        </authorList>
    </citation>
    <scope>NUCLEOTIDE SEQUENCE [LARGE SCALE GENOMIC DNA]</scope>
    <source>
        <tissue evidence="3">Muscle</tissue>
    </source>
</reference>
<comment type="caution">
    <text evidence="3">The sequence shown here is derived from an EMBL/GenBank/DDBJ whole genome shotgun (WGS) entry which is preliminary data.</text>
</comment>
<evidence type="ECO:0000256" key="1">
    <source>
        <dbReference type="SAM" id="MobiDB-lite"/>
    </source>
</evidence>
<feature type="chain" id="PRO_5023045035" evidence="2">
    <location>
        <begin position="21"/>
        <end position="95"/>
    </location>
</feature>